<keyword evidence="2" id="KW-1185">Reference proteome</keyword>
<evidence type="ECO:0000313" key="1">
    <source>
        <dbReference type="EMBL" id="SFB76796.1"/>
    </source>
</evidence>
<sequence length="67" mass="8201">MIFITENRHKFLLIIKKINLLGKNKKLQSLMHFWQRTIHMRLNFRYGHLGKRNSILPMVSFFNYPLN</sequence>
<accession>A0A1I1DQU4</accession>
<dbReference type="AlphaFoldDB" id="A0A1I1DQU4"/>
<reference evidence="2" key="1">
    <citation type="submission" date="2016-10" db="EMBL/GenBank/DDBJ databases">
        <authorList>
            <person name="Varghese N."/>
            <person name="Submissions S."/>
        </authorList>
    </citation>
    <scope>NUCLEOTIDE SEQUENCE [LARGE SCALE GENOMIC DNA]</scope>
    <source>
        <strain evidence="2">ATCC 43811</strain>
    </source>
</reference>
<dbReference type="STRING" id="34097.SAMN02745150_00696"/>
<name>A0A1I1DQU4_BREAD</name>
<dbReference type="EMBL" id="FOKY01000003">
    <property type="protein sequence ID" value="SFB76796.1"/>
    <property type="molecule type" value="Genomic_DNA"/>
</dbReference>
<dbReference type="Proteomes" id="UP000240042">
    <property type="component" value="Unassembled WGS sequence"/>
</dbReference>
<evidence type="ECO:0000313" key="2">
    <source>
        <dbReference type="Proteomes" id="UP000240042"/>
    </source>
</evidence>
<protein>
    <submittedName>
        <fullName evidence="1">Uncharacterized protein</fullName>
    </submittedName>
</protein>
<organism evidence="1 2">
    <name type="scientific">Brevinema andersonii</name>
    <dbReference type="NCBI Taxonomy" id="34097"/>
    <lineage>
        <taxon>Bacteria</taxon>
        <taxon>Pseudomonadati</taxon>
        <taxon>Spirochaetota</taxon>
        <taxon>Spirochaetia</taxon>
        <taxon>Brevinematales</taxon>
        <taxon>Brevinemataceae</taxon>
        <taxon>Brevinema</taxon>
    </lineage>
</organism>
<gene>
    <name evidence="1" type="ORF">SAMN02745150_00696</name>
</gene>
<proteinExistence type="predicted"/>